<keyword evidence="1" id="KW-0732">Signal</keyword>
<dbReference type="SUPFAM" id="SSF56935">
    <property type="entry name" value="Porins"/>
    <property type="match status" value="1"/>
</dbReference>
<comment type="caution">
    <text evidence="2">The sequence shown here is derived from an EMBL/GenBank/DDBJ whole genome shotgun (WGS) entry which is preliminary data.</text>
</comment>
<dbReference type="EMBL" id="SSOC01000006">
    <property type="protein sequence ID" value="THF63008.1"/>
    <property type="molecule type" value="Genomic_DNA"/>
</dbReference>
<evidence type="ECO:0000256" key="1">
    <source>
        <dbReference type="SAM" id="SignalP"/>
    </source>
</evidence>
<sequence length="409" mass="44690">MSATRVLAVLAGALALAFAALPAGAQDEGGATGLHLSGFATLGATAVDRSDLWFYRSGFNKPGKRRVDFGNDTLAGVQGSLRLGKAGDLTVQAMTHESPLGSYDPRITWAFWRFAPTPTLSARIGRLRAPFFMLSDSLYVNYAHPWVRPPQEVYSLNPFSDLDGFDLLWQVPLGRLDLEIKPYYGTGRIDLLDEGKARMRRIRGLNLALVGEHFSLHAGHGEGRLQLRWNDPAYHQLVGALNLAGGAAAALPARLSGKQGHAGFSSAGFQWDDGRNMLIGEFVYRRADRYVNSAHAWYLTAGRRFGAFTPYLTLARQRQERPVARADGLPAPLAAAVEAFAASRNDAQRSLAVGTRWDFARDTAFKVEWSRARVDRGAWGSYFPNSATPGTTPDGRTVHLLSLSLDVVF</sequence>
<dbReference type="Proteomes" id="UP000308430">
    <property type="component" value="Unassembled WGS sequence"/>
</dbReference>
<feature type="chain" id="PRO_5020774738" description="Porin" evidence="1">
    <location>
        <begin position="26"/>
        <end position="409"/>
    </location>
</feature>
<dbReference type="RefSeq" id="WP_136349488.1">
    <property type="nucleotide sequence ID" value="NZ_SSOC01000006.1"/>
</dbReference>
<feature type="signal peptide" evidence="1">
    <location>
        <begin position="1"/>
        <end position="25"/>
    </location>
</feature>
<evidence type="ECO:0000313" key="2">
    <source>
        <dbReference type="EMBL" id="THF63008.1"/>
    </source>
</evidence>
<protein>
    <recommendedName>
        <fullName evidence="4">Porin</fullName>
    </recommendedName>
</protein>
<name>A0A4S4AWM5_9RHOO</name>
<dbReference type="OrthoDB" id="197869at2"/>
<evidence type="ECO:0008006" key="4">
    <source>
        <dbReference type="Google" id="ProtNLM"/>
    </source>
</evidence>
<evidence type="ECO:0000313" key="3">
    <source>
        <dbReference type="Proteomes" id="UP000308430"/>
    </source>
</evidence>
<gene>
    <name evidence="2" type="ORF">E6C76_17265</name>
</gene>
<reference evidence="2 3" key="1">
    <citation type="submission" date="2019-04" db="EMBL/GenBank/DDBJ databases">
        <title>Azoarcus nasutitermitis sp. nov. isolated from termite nest.</title>
        <authorList>
            <person name="Lin S.-Y."/>
            <person name="Hameed A."/>
            <person name="Hsu Y.-H."/>
            <person name="Young C.-C."/>
        </authorList>
    </citation>
    <scope>NUCLEOTIDE SEQUENCE [LARGE SCALE GENOMIC DNA]</scope>
    <source>
        <strain evidence="2 3">CC-YHH838</strain>
    </source>
</reference>
<accession>A0A4S4AWM5</accession>
<organism evidence="2 3">
    <name type="scientific">Pseudothauera nasutitermitis</name>
    <dbReference type="NCBI Taxonomy" id="2565930"/>
    <lineage>
        <taxon>Bacteria</taxon>
        <taxon>Pseudomonadati</taxon>
        <taxon>Pseudomonadota</taxon>
        <taxon>Betaproteobacteria</taxon>
        <taxon>Rhodocyclales</taxon>
        <taxon>Zoogloeaceae</taxon>
        <taxon>Pseudothauera</taxon>
    </lineage>
</organism>
<keyword evidence="3" id="KW-1185">Reference proteome</keyword>
<proteinExistence type="predicted"/>
<dbReference type="AlphaFoldDB" id="A0A4S4AWM5"/>